<proteinExistence type="predicted"/>
<comment type="subcellular location">
    <subcellularLocation>
        <location evidence="1">Membrane</location>
        <topology evidence="1">Single-pass membrane protein</topology>
    </subcellularLocation>
</comment>
<name>A0A917Q9M4_9HYPH</name>
<dbReference type="PANTHER" id="PTHR36985">
    <property type="entry name" value="TRANSLOCATION AND ASSEMBLY MODULE SUBUNIT TAMB"/>
    <property type="match status" value="1"/>
</dbReference>
<keyword evidence="3" id="KW-1133">Transmembrane helix</keyword>
<evidence type="ECO:0000256" key="5">
    <source>
        <dbReference type="SAM" id="SignalP"/>
    </source>
</evidence>
<feature type="signal peptide" evidence="5">
    <location>
        <begin position="1"/>
        <end position="24"/>
    </location>
</feature>
<dbReference type="GO" id="GO:0005886">
    <property type="term" value="C:plasma membrane"/>
    <property type="evidence" value="ECO:0007669"/>
    <property type="project" value="InterPro"/>
</dbReference>
<evidence type="ECO:0000256" key="3">
    <source>
        <dbReference type="ARBA" id="ARBA00022989"/>
    </source>
</evidence>
<dbReference type="GO" id="GO:0009306">
    <property type="term" value="P:protein secretion"/>
    <property type="evidence" value="ECO:0007669"/>
    <property type="project" value="InterPro"/>
</dbReference>
<feature type="chain" id="PRO_5037455987" description="Translocation and assembly module TamB C-terminal domain-containing protein" evidence="5">
    <location>
        <begin position="25"/>
        <end position="1537"/>
    </location>
</feature>
<dbReference type="EMBL" id="BMMF01000007">
    <property type="protein sequence ID" value="GGK38043.1"/>
    <property type="molecule type" value="Genomic_DNA"/>
</dbReference>
<sequence length="1537" mass="155744">MTRTRTFLLALAALALAGVAGVLATSSSRAQEDQGVLAGLISNLLSTPTQQISIGAVEGALSSEATIRDIRISDEEGVWLSLDSATIDWNRSALVFQRRLEVNELTLGTLTIERLPAGEEAVDEEDVEDGPIFPELPLEVDVDRFALGELVLGEPVLGTAARLSAEGSARIGDPDEGITLDLSAERLDQPGAFSADIAYQPAANTLALDVSLDEPAGGLVARLADLPGLPPVMLTLQGEGPLEDFAANLDFEAGPTIGADGRATVQRVDGAYALDLDLAAQIAGLLPEAVAPIFEGTTQLSGDVGIGDAGRIGLDQVRLASRVAELTVGGAIGPEGALDISVEGRALPTEGGVTEAGQAQIGELSLDVDVNGSIEAPRVDGEIVARGVVTPVVSLDSLDLTIDSAPVGTDDPPTRFSFDLDADAQGLAFEDPALQDAIGPSLSVVARGEVSAEGVADVETAAIETQTASTTFSGRVGANDLNGTLDAAIPDLSAFSRLAGLDLAGSADIEARLVGDPSAQQITAQLDGTLEGFETGNPAIDGLVGDTATLSGTAQQIPGGFALTNLMLDGANLMLVADGRATDEDADLTLDLTIPMLAPLDERVSAGSASAQARLTGSLETPNVAATVSLRDVVALDRPIERLDLRVSAADVTGDLDAQVALSGSVAGEAAEGMARVLRTQTGGISLEGLDLTIGSVDLAGDVTIGDAGLAAGEISLDAGDLSDLAPLLLTELAGALEADVSLAVEDGGQNADVMAEGSSLRFGEVALSDVFVDLRAQDLFRAPVLDGSVSAQELVAGGQTFESVRLAFDGTPEATDFTASATAQGFDLDAAGRVIPEDGATTIALSRFEATRDGRSVTLAQDASVTIADGAVAIDGLQLRADGGLVALDGTVGETLDLEAQITSLPLSVAEIFVPDLGIEGVVNGTIDVAGTPSAPEGTYDVSVSGFSVPQLRRAGLPGVEASAQGTFTRERASVDATLAVGGGNLSVEGSVPLDPSGEIDLDVSASALPLALARAAAPDLEISGTASLNADLGGTIEAPTGSYTLQVDNLALPQTRDAGIAAIDVTASGRLTGERATIDASVAAPPLGTLSVDGSVPLDPSGTIDIAVSGPVTLDPLSRFLDPGQRVGGQAQVDLDIGGTFSDPQITGGATLSGGSFRDDLRGVTLTGISGRVSAEGDTVRIADLTAQTPNGGTLSVGGTVGLSGGFPANLTITGRNAQLVSSDLLTATADLDLDVSGPLATTPTIAGSVDLRELDVAIPDSLPTTLEPLPGTEHVAPPPQAAARLALARERAAREAANAGAPFDARLDITVNALNQIFVRGRGVNAELGGQLRLTGTTSDPNAVGAFDLRRGRLDILGQRLDFTRGRLTFAGSLTPSLDLVAQTRADDITAQIAVRGPANAPRFELSSTPQLPDDEILSRILFGRAAGGLSAAQALQLAQGVASLAGGGGGGLFEEIRKSLGVDSLDISAGEGGPTVGVGRYIADNVRLGIRAGARPDDTGVSLDIDLSDRLRFQGAVGADGRSSVGIGYEIEY</sequence>
<feature type="domain" description="Translocation and assembly module TamB C-terminal" evidence="6">
    <location>
        <begin position="982"/>
        <end position="1180"/>
    </location>
</feature>
<protein>
    <recommendedName>
        <fullName evidence="6">Translocation and assembly module TamB C-terminal domain-containing protein</fullName>
    </recommendedName>
</protein>
<evidence type="ECO:0000313" key="8">
    <source>
        <dbReference type="Proteomes" id="UP000600449"/>
    </source>
</evidence>
<evidence type="ECO:0000313" key="7">
    <source>
        <dbReference type="EMBL" id="GGK38043.1"/>
    </source>
</evidence>
<evidence type="ECO:0000256" key="4">
    <source>
        <dbReference type="ARBA" id="ARBA00023136"/>
    </source>
</evidence>
<keyword evidence="4" id="KW-0472">Membrane</keyword>
<dbReference type="InterPro" id="IPR006311">
    <property type="entry name" value="TAT_signal"/>
</dbReference>
<keyword evidence="8" id="KW-1185">Reference proteome</keyword>
<dbReference type="Proteomes" id="UP000600449">
    <property type="component" value="Unassembled WGS sequence"/>
</dbReference>
<feature type="domain" description="Translocation and assembly module TamB C-terminal" evidence="6">
    <location>
        <begin position="1187"/>
        <end position="1537"/>
    </location>
</feature>
<gene>
    <name evidence="7" type="ORF">GCM10011322_26370</name>
</gene>
<reference evidence="7 8" key="1">
    <citation type="journal article" date="2014" name="Int. J. Syst. Evol. Microbiol.">
        <title>Complete genome sequence of Corynebacterium casei LMG S-19264T (=DSM 44701T), isolated from a smear-ripened cheese.</title>
        <authorList>
            <consortium name="US DOE Joint Genome Institute (JGI-PGF)"/>
            <person name="Walter F."/>
            <person name="Albersmeier A."/>
            <person name="Kalinowski J."/>
            <person name="Ruckert C."/>
        </authorList>
    </citation>
    <scope>NUCLEOTIDE SEQUENCE [LARGE SCALE GENOMIC DNA]</scope>
    <source>
        <strain evidence="7 8">CGMCC 1.9161</strain>
    </source>
</reference>
<keyword evidence="2" id="KW-0812">Transmembrane</keyword>
<organism evidence="7 8">
    <name type="scientific">Salinarimonas ramus</name>
    <dbReference type="NCBI Taxonomy" id="690164"/>
    <lineage>
        <taxon>Bacteria</taxon>
        <taxon>Pseudomonadati</taxon>
        <taxon>Pseudomonadota</taxon>
        <taxon>Alphaproteobacteria</taxon>
        <taxon>Hyphomicrobiales</taxon>
        <taxon>Salinarimonadaceae</taxon>
        <taxon>Salinarimonas</taxon>
    </lineage>
</organism>
<dbReference type="InterPro" id="IPR007452">
    <property type="entry name" value="TamB_C"/>
</dbReference>
<keyword evidence="5" id="KW-0732">Signal</keyword>
<evidence type="ECO:0000256" key="1">
    <source>
        <dbReference type="ARBA" id="ARBA00004167"/>
    </source>
</evidence>
<accession>A0A917Q9M4</accession>
<comment type="caution">
    <text evidence="7">The sequence shown here is derived from an EMBL/GenBank/DDBJ whole genome shotgun (WGS) entry which is preliminary data.</text>
</comment>
<evidence type="ECO:0000259" key="6">
    <source>
        <dbReference type="Pfam" id="PF04357"/>
    </source>
</evidence>
<dbReference type="RefSeq" id="WP_188913702.1">
    <property type="nucleotide sequence ID" value="NZ_BMMF01000007.1"/>
</dbReference>
<evidence type="ECO:0000256" key="2">
    <source>
        <dbReference type="ARBA" id="ARBA00022692"/>
    </source>
</evidence>
<dbReference type="PANTHER" id="PTHR36985:SF1">
    <property type="entry name" value="TRANSLOCATION AND ASSEMBLY MODULE SUBUNIT TAMB"/>
    <property type="match status" value="1"/>
</dbReference>
<dbReference type="Pfam" id="PF04357">
    <property type="entry name" value="TamB"/>
    <property type="match status" value="2"/>
</dbReference>
<dbReference type="PROSITE" id="PS51318">
    <property type="entry name" value="TAT"/>
    <property type="match status" value="1"/>
</dbReference>